<dbReference type="AlphaFoldDB" id="A0A2N7VEL4"/>
<dbReference type="Proteomes" id="UP000235616">
    <property type="component" value="Unassembled WGS sequence"/>
</dbReference>
<comment type="caution">
    <text evidence="1">The sequence shown here is derived from an EMBL/GenBank/DDBJ whole genome shotgun (WGS) entry which is preliminary data.</text>
</comment>
<evidence type="ECO:0000313" key="1">
    <source>
        <dbReference type="EMBL" id="PMS15554.1"/>
    </source>
</evidence>
<evidence type="ECO:0000313" key="2">
    <source>
        <dbReference type="Proteomes" id="UP000235616"/>
    </source>
</evidence>
<organism evidence="1 2">
    <name type="scientific">Trinickia dabaoshanensis</name>
    <dbReference type="NCBI Taxonomy" id="564714"/>
    <lineage>
        <taxon>Bacteria</taxon>
        <taxon>Pseudomonadati</taxon>
        <taxon>Pseudomonadota</taxon>
        <taxon>Betaproteobacteria</taxon>
        <taxon>Burkholderiales</taxon>
        <taxon>Burkholderiaceae</taxon>
        <taxon>Trinickia</taxon>
    </lineage>
</organism>
<sequence>MTVILRRFDELWGGADHLSGEQRILLWESTGYRDWVIDLIDDCEANLPLDEDTQQIPSWALKQAIGGYTRHALLTLRMAIVRVLDVVGRRDAESSCRAEG</sequence>
<protein>
    <submittedName>
        <fullName evidence="1">Uncharacterized protein</fullName>
    </submittedName>
</protein>
<name>A0A2N7VEL4_9BURK</name>
<gene>
    <name evidence="1" type="ORF">C0Z18_26360</name>
</gene>
<dbReference type="EMBL" id="PNYA01000030">
    <property type="protein sequence ID" value="PMS15554.1"/>
    <property type="molecule type" value="Genomic_DNA"/>
</dbReference>
<proteinExistence type="predicted"/>
<keyword evidence="2" id="KW-1185">Reference proteome</keyword>
<reference evidence="1 2" key="1">
    <citation type="submission" date="2018-01" db="EMBL/GenBank/DDBJ databases">
        <title>Whole genome analyses suggest that Burkholderia sensu lato contains two further novel genera in the rhizoxinica-symbiotica group Mycetohabitans gen. nov., and Trinickia gen. nov.: implications for the evolution of diazotrophy and nodulation in the Burkholderiaceae.</title>
        <authorList>
            <person name="Estrada-de los Santos P."/>
            <person name="Palmer M."/>
            <person name="Chavez-Ramirez B."/>
            <person name="Beukes C."/>
            <person name="Steenkamp E.T."/>
            <person name="Hirsch A.M."/>
            <person name="Manyaka P."/>
            <person name="Maluk M."/>
            <person name="Lafos M."/>
            <person name="Crook M."/>
            <person name="Gross E."/>
            <person name="Simon M.F."/>
            <person name="Bueno dos Reis Junior F."/>
            <person name="Poole P.S."/>
            <person name="Venter S.N."/>
            <person name="James E.K."/>
        </authorList>
    </citation>
    <scope>NUCLEOTIDE SEQUENCE [LARGE SCALE GENOMIC DNA]</scope>
    <source>
        <strain evidence="1 2">GIMN1.004</strain>
    </source>
</reference>
<accession>A0A2N7VEL4</accession>